<dbReference type="SUPFAM" id="SSF51735">
    <property type="entry name" value="NAD(P)-binding Rossmann-fold domains"/>
    <property type="match status" value="1"/>
</dbReference>
<evidence type="ECO:0000256" key="1">
    <source>
        <dbReference type="ARBA" id="ARBA00023002"/>
    </source>
</evidence>
<dbReference type="InterPro" id="IPR036291">
    <property type="entry name" value="NAD(P)-bd_dom_sf"/>
</dbReference>
<reference evidence="2 3" key="1">
    <citation type="submission" date="2016-03" db="EMBL/GenBank/DDBJ databases">
        <authorList>
            <person name="Ploux O."/>
        </authorList>
    </citation>
    <scope>NUCLEOTIDE SEQUENCE [LARGE SCALE GENOMIC DNA]</scope>
    <source>
        <strain evidence="2 3">UAMH 11012</strain>
    </source>
</reference>
<keyword evidence="1" id="KW-0560">Oxidoreductase</keyword>
<dbReference type="Gene3D" id="3.40.50.720">
    <property type="entry name" value="NAD(P)-binding Rossmann-like Domain"/>
    <property type="match status" value="1"/>
</dbReference>
<proteinExistence type="predicted"/>
<dbReference type="PANTHER" id="PTHR43157:SF22">
    <property type="entry name" value="SHORT-CHAIN DEHYDROGENASE_REDUCTASE PHMF"/>
    <property type="match status" value="1"/>
</dbReference>
<keyword evidence="3" id="KW-1185">Reference proteome</keyword>
<dbReference type="STRING" id="576137.A0A1L7WKG6"/>
<evidence type="ECO:0000313" key="3">
    <source>
        <dbReference type="Proteomes" id="UP000184330"/>
    </source>
</evidence>
<dbReference type="PANTHER" id="PTHR43157">
    <property type="entry name" value="PHOSPHATIDYLINOSITOL-GLYCAN BIOSYNTHESIS CLASS F PROTEIN-RELATED"/>
    <property type="match status" value="1"/>
</dbReference>
<dbReference type="Proteomes" id="UP000184330">
    <property type="component" value="Unassembled WGS sequence"/>
</dbReference>
<dbReference type="OrthoDB" id="542013at2759"/>
<accession>A0A1L7WKG6</accession>
<dbReference type="InterPro" id="IPR002347">
    <property type="entry name" value="SDR_fam"/>
</dbReference>
<dbReference type="EMBL" id="FJOG01000003">
    <property type="protein sequence ID" value="CZR53256.1"/>
    <property type="molecule type" value="Genomic_DNA"/>
</dbReference>
<dbReference type="GO" id="GO:0016491">
    <property type="term" value="F:oxidoreductase activity"/>
    <property type="evidence" value="ECO:0007669"/>
    <property type="project" value="UniProtKB-KW"/>
</dbReference>
<protein>
    <submittedName>
        <fullName evidence="2">Related to alcohol dehydrogenase homolog Bli-4</fullName>
    </submittedName>
</protein>
<dbReference type="PRINTS" id="PR00081">
    <property type="entry name" value="GDHRDH"/>
</dbReference>
<dbReference type="Pfam" id="PF00106">
    <property type="entry name" value="adh_short"/>
    <property type="match status" value="1"/>
</dbReference>
<evidence type="ECO:0000313" key="2">
    <source>
        <dbReference type="EMBL" id="CZR53256.1"/>
    </source>
</evidence>
<sequence length="267" mass="29156">MLTFPKVVYKNKFGLPDLAPLGTFKGQTILITGATGGLGLAAAAHFINLGAATVIITGRTAARGQTAKAEIERQRLDWHNWQRCVKKEVKSIDYVLLNAGMFPASLRLGKEEFEESIEIKEAGKGSAHLSVVTSGLHRGIDISPGKFPQQDILTYWNKAENFNKGTMYAINKLLVQYCVREIAKLAVSPDGTPQVIVNPMCPGMVKSDLGREYKTNFLISAGVDAFMNLAMKSTEGGARTLLLAALTTKAENGKHFTNYQSDEDYLK</sequence>
<organism evidence="2 3">
    <name type="scientific">Phialocephala subalpina</name>
    <dbReference type="NCBI Taxonomy" id="576137"/>
    <lineage>
        <taxon>Eukaryota</taxon>
        <taxon>Fungi</taxon>
        <taxon>Dikarya</taxon>
        <taxon>Ascomycota</taxon>
        <taxon>Pezizomycotina</taxon>
        <taxon>Leotiomycetes</taxon>
        <taxon>Helotiales</taxon>
        <taxon>Mollisiaceae</taxon>
        <taxon>Phialocephala</taxon>
        <taxon>Phialocephala fortinii species complex</taxon>
    </lineage>
</organism>
<name>A0A1L7WKG6_9HELO</name>
<gene>
    <name evidence="2" type="ORF">PAC_03134</name>
</gene>
<dbReference type="AlphaFoldDB" id="A0A1L7WKG6"/>